<dbReference type="InterPro" id="IPR001466">
    <property type="entry name" value="Beta-lactam-related"/>
</dbReference>
<name>A0A3N1VT79_9BACT</name>
<dbReference type="Proteomes" id="UP000276223">
    <property type="component" value="Unassembled WGS sequence"/>
</dbReference>
<keyword evidence="4" id="KW-1185">Reference proteome</keyword>
<accession>A0A3N1VT79</accession>
<dbReference type="InterPro" id="IPR050789">
    <property type="entry name" value="Diverse_Enzym_Activities"/>
</dbReference>
<dbReference type="AlphaFoldDB" id="A0A3N1VT79"/>
<evidence type="ECO:0000259" key="2">
    <source>
        <dbReference type="Pfam" id="PF00144"/>
    </source>
</evidence>
<evidence type="ECO:0000313" key="3">
    <source>
        <dbReference type="EMBL" id="ROR03037.1"/>
    </source>
</evidence>
<evidence type="ECO:0000256" key="1">
    <source>
        <dbReference type="ARBA" id="ARBA00022801"/>
    </source>
</evidence>
<proteinExistence type="predicted"/>
<dbReference type="PANTHER" id="PTHR43283">
    <property type="entry name" value="BETA-LACTAMASE-RELATED"/>
    <property type="match status" value="1"/>
</dbReference>
<dbReference type="SUPFAM" id="SSF56601">
    <property type="entry name" value="beta-lactamase/transpeptidase-like"/>
    <property type="match status" value="1"/>
</dbReference>
<sequence>MKPLEQRLVDLMQRALAERVFSAASVLVGHRDTVVFSRCYGTTFFGQKAPLVTPSSLFDLASLTKPIATASLVMALVKEGRILLEDSLEHIFPFRFVPRDKRTLTVEQLLCHTSGLPAYKPYFRELIAVRPERRKDTLMEWILREPLVSRPGTQRLYTDLGYMLLGWIVEEVSESPLDILFDQRLRSHETSWRLGYRRLMAFSATDHLPEASTRDTEPHDVCVATEHCPWRGRLLQGEVHDENAYCLNGVAGHAGLFGTAWDIWQWSQKLKDLFEPQWRLGFDVPNAHGSSAGRYFSPQTIGHLGFTGTSFWIDLDQHITVILLTNRVHPDRHDDRIRSFRPLFHDTVMESVLGVEGASSWFYEGGFA</sequence>
<dbReference type="Gene3D" id="3.40.710.10">
    <property type="entry name" value="DD-peptidase/beta-lactamase superfamily"/>
    <property type="match status" value="1"/>
</dbReference>
<reference evidence="3 4" key="1">
    <citation type="submission" date="2018-11" db="EMBL/GenBank/DDBJ databases">
        <title>Genomic Encyclopedia of Type Strains, Phase IV (KMG-IV): sequencing the most valuable type-strain genomes for metagenomic binning, comparative biology and taxonomic classification.</title>
        <authorList>
            <person name="Goeker M."/>
        </authorList>
    </citation>
    <scope>NUCLEOTIDE SEQUENCE [LARGE SCALE GENOMIC DNA]</scope>
    <source>
        <strain evidence="3 4">DSM 22027</strain>
    </source>
</reference>
<dbReference type="InterPro" id="IPR012338">
    <property type="entry name" value="Beta-lactam/transpept-like"/>
</dbReference>
<gene>
    <name evidence="3" type="ORF">EDC27_0292</name>
</gene>
<dbReference type="PANTHER" id="PTHR43283:SF11">
    <property type="entry name" value="BETA-LACTAMASE-RELATED DOMAIN-CONTAINING PROTEIN"/>
    <property type="match status" value="1"/>
</dbReference>
<organism evidence="3 4">
    <name type="scientific">Desulfosoma caldarium</name>
    <dbReference type="NCBI Taxonomy" id="610254"/>
    <lineage>
        <taxon>Bacteria</taxon>
        <taxon>Pseudomonadati</taxon>
        <taxon>Thermodesulfobacteriota</taxon>
        <taxon>Syntrophobacteria</taxon>
        <taxon>Syntrophobacterales</taxon>
        <taxon>Syntrophobacteraceae</taxon>
        <taxon>Desulfosoma</taxon>
    </lineage>
</organism>
<feature type="domain" description="Beta-lactamase-related" evidence="2">
    <location>
        <begin position="10"/>
        <end position="335"/>
    </location>
</feature>
<dbReference type="OrthoDB" id="9809635at2"/>
<keyword evidence="1" id="KW-0378">Hydrolase</keyword>
<dbReference type="Pfam" id="PF00144">
    <property type="entry name" value="Beta-lactamase"/>
    <property type="match status" value="1"/>
</dbReference>
<evidence type="ECO:0000313" key="4">
    <source>
        <dbReference type="Proteomes" id="UP000276223"/>
    </source>
</evidence>
<dbReference type="GO" id="GO:0016787">
    <property type="term" value="F:hydrolase activity"/>
    <property type="evidence" value="ECO:0007669"/>
    <property type="project" value="UniProtKB-KW"/>
</dbReference>
<protein>
    <submittedName>
        <fullName evidence="3">CubicO group peptidase (Beta-lactamase class C family)</fullName>
    </submittedName>
</protein>
<dbReference type="EMBL" id="RJVA01000009">
    <property type="protein sequence ID" value="ROR03037.1"/>
    <property type="molecule type" value="Genomic_DNA"/>
</dbReference>
<comment type="caution">
    <text evidence="3">The sequence shown here is derived from an EMBL/GenBank/DDBJ whole genome shotgun (WGS) entry which is preliminary data.</text>
</comment>
<dbReference type="RefSeq" id="WP_123288836.1">
    <property type="nucleotide sequence ID" value="NZ_RJVA01000009.1"/>
</dbReference>